<dbReference type="Pfam" id="PF01370">
    <property type="entry name" value="Epimerase"/>
    <property type="match status" value="1"/>
</dbReference>
<dbReference type="SUPFAM" id="SSF51735">
    <property type="entry name" value="NAD(P)-binding Rossmann-fold domains"/>
    <property type="match status" value="1"/>
</dbReference>
<dbReference type="InterPro" id="IPR001509">
    <property type="entry name" value="Epimerase_deHydtase"/>
</dbReference>
<dbReference type="AlphaFoldDB" id="A0A6M9PSQ1"/>
<comment type="similarity">
    <text evidence="2">Belongs to the NAD(P)-dependent epimerase/dehydratase family.</text>
</comment>
<comment type="pathway">
    <text evidence="1">Bacterial outer membrane biogenesis; LPS O-antigen biosynthesis.</text>
</comment>
<reference evidence="4 5" key="1">
    <citation type="submission" date="2018-04" db="EMBL/GenBank/DDBJ databases">
        <title>Polynucleobacter sp. LimPoW16 genome.</title>
        <authorList>
            <person name="Hahn M.W."/>
        </authorList>
    </citation>
    <scope>NUCLEOTIDE SEQUENCE [LARGE SCALE GENOMIC DNA]</scope>
    <source>
        <strain evidence="4 5">LimPoW16</strain>
    </source>
</reference>
<evidence type="ECO:0000313" key="4">
    <source>
        <dbReference type="EMBL" id="QKM61917.1"/>
    </source>
</evidence>
<evidence type="ECO:0000313" key="5">
    <source>
        <dbReference type="Proteomes" id="UP000500806"/>
    </source>
</evidence>
<feature type="domain" description="NAD-dependent epimerase/dehydratase" evidence="3">
    <location>
        <begin position="11"/>
        <end position="232"/>
    </location>
</feature>
<sequence length="319" mass="34819">MVNSTSIAQCVLVTGANGFVGSYVIDALLESGYSVKAVVRKSWSNPPKEVELIVADLSLPVDWSSALKGVTTIIHLAAIVHQMNESPQMSIEEYRNINTDATLVFAEQAAKAGVKRFIFLSTIAVNGAFTGPGECFTEQSEPKPKSSYAISKYESELGLQKLALLHPMEVTIIRPPMVYGEKAPGNFSRLVSLVQAGIPLPFKLAQNSRSFIFIKNLASFILACVEHPAAGNELFLVSDNDDISPCTLICQISKSLGLRPRVFSIPVRLLELVFIVFGRRTLVNQLLKPMRVNISKAHSLLGWNPPYGSFIGLINSVKK</sequence>
<proteinExistence type="inferred from homology"/>
<evidence type="ECO:0000256" key="1">
    <source>
        <dbReference type="ARBA" id="ARBA00005125"/>
    </source>
</evidence>
<dbReference type="KEGG" id="pani:DCO16_01750"/>
<dbReference type="InterPro" id="IPR036291">
    <property type="entry name" value="NAD(P)-bd_dom_sf"/>
</dbReference>
<protein>
    <recommendedName>
        <fullName evidence="3">NAD-dependent epimerase/dehydratase domain-containing protein</fullName>
    </recommendedName>
</protein>
<organism evidence="4 5">
    <name type="scientific">Polynucleobacter antarcticus</name>
    <dbReference type="NCBI Taxonomy" id="1743162"/>
    <lineage>
        <taxon>Bacteria</taxon>
        <taxon>Pseudomonadati</taxon>
        <taxon>Pseudomonadota</taxon>
        <taxon>Betaproteobacteria</taxon>
        <taxon>Burkholderiales</taxon>
        <taxon>Burkholderiaceae</taxon>
        <taxon>Polynucleobacter</taxon>
    </lineage>
</organism>
<dbReference type="RefSeq" id="WP_173942069.1">
    <property type="nucleotide sequence ID" value="NZ_CBCSCD010000009.1"/>
</dbReference>
<dbReference type="EMBL" id="CP028941">
    <property type="protein sequence ID" value="QKM61917.1"/>
    <property type="molecule type" value="Genomic_DNA"/>
</dbReference>
<name>A0A6M9PSQ1_9BURK</name>
<evidence type="ECO:0000256" key="2">
    <source>
        <dbReference type="ARBA" id="ARBA00007637"/>
    </source>
</evidence>
<dbReference type="Gene3D" id="3.40.50.720">
    <property type="entry name" value="NAD(P)-binding Rossmann-like Domain"/>
    <property type="match status" value="1"/>
</dbReference>
<accession>A0A6M9PSQ1</accession>
<dbReference type="Proteomes" id="UP000500806">
    <property type="component" value="Chromosome"/>
</dbReference>
<evidence type="ECO:0000259" key="3">
    <source>
        <dbReference type="Pfam" id="PF01370"/>
    </source>
</evidence>
<keyword evidence="5" id="KW-1185">Reference proteome</keyword>
<gene>
    <name evidence="4" type="ORF">DCO16_01750</name>
</gene>
<dbReference type="PANTHER" id="PTHR43000">
    <property type="entry name" value="DTDP-D-GLUCOSE 4,6-DEHYDRATASE-RELATED"/>
    <property type="match status" value="1"/>
</dbReference>